<accession>A0A0E9WD38</accession>
<reference evidence="1" key="1">
    <citation type="submission" date="2014-11" db="EMBL/GenBank/DDBJ databases">
        <authorList>
            <person name="Amaro Gonzalez C."/>
        </authorList>
    </citation>
    <scope>NUCLEOTIDE SEQUENCE</scope>
</reference>
<evidence type="ECO:0000313" key="1">
    <source>
        <dbReference type="EMBL" id="JAH88294.1"/>
    </source>
</evidence>
<organism evidence="1">
    <name type="scientific">Anguilla anguilla</name>
    <name type="common">European freshwater eel</name>
    <name type="synonym">Muraena anguilla</name>
    <dbReference type="NCBI Taxonomy" id="7936"/>
    <lineage>
        <taxon>Eukaryota</taxon>
        <taxon>Metazoa</taxon>
        <taxon>Chordata</taxon>
        <taxon>Craniata</taxon>
        <taxon>Vertebrata</taxon>
        <taxon>Euteleostomi</taxon>
        <taxon>Actinopterygii</taxon>
        <taxon>Neopterygii</taxon>
        <taxon>Teleostei</taxon>
        <taxon>Anguilliformes</taxon>
        <taxon>Anguillidae</taxon>
        <taxon>Anguilla</taxon>
    </lineage>
</organism>
<reference evidence="1" key="2">
    <citation type="journal article" date="2015" name="Fish Shellfish Immunol.">
        <title>Early steps in the European eel (Anguilla anguilla)-Vibrio vulnificus interaction in the gills: Role of the RtxA13 toxin.</title>
        <authorList>
            <person name="Callol A."/>
            <person name="Pajuelo D."/>
            <person name="Ebbesson L."/>
            <person name="Teles M."/>
            <person name="MacKenzie S."/>
            <person name="Amaro C."/>
        </authorList>
    </citation>
    <scope>NUCLEOTIDE SEQUENCE</scope>
</reference>
<dbReference type="EMBL" id="GBXM01020283">
    <property type="protein sequence ID" value="JAH88294.1"/>
    <property type="molecule type" value="Transcribed_RNA"/>
</dbReference>
<sequence>MNWGPPSVRVSTCMLLAIPSFIIAAHQLSCAVIALGACAARVGGALAVQRC</sequence>
<protein>
    <submittedName>
        <fullName evidence="1">Uncharacterized protein</fullName>
    </submittedName>
</protein>
<name>A0A0E9WD38_ANGAN</name>
<proteinExistence type="predicted"/>
<dbReference type="AlphaFoldDB" id="A0A0E9WD38"/>